<dbReference type="InterPro" id="IPR020846">
    <property type="entry name" value="MFS_dom"/>
</dbReference>
<comment type="caution">
    <text evidence="6">The sequence shown here is derived from an EMBL/GenBank/DDBJ whole genome shotgun (WGS) entry which is preliminary data.</text>
</comment>
<dbReference type="PANTHER" id="PTHR23528">
    <property type="match status" value="1"/>
</dbReference>
<keyword evidence="1 4" id="KW-0812">Transmembrane</keyword>
<dbReference type="PANTHER" id="PTHR23528:SF1">
    <property type="entry name" value="MAJOR FACILITATOR SUPERFAMILY (MFS) PROFILE DOMAIN-CONTAINING PROTEIN"/>
    <property type="match status" value="1"/>
</dbReference>
<dbReference type="EMBL" id="QXFM01000119">
    <property type="protein sequence ID" value="RIV82310.1"/>
    <property type="molecule type" value="Genomic_DNA"/>
</dbReference>
<feature type="domain" description="Major facilitator superfamily (MFS) profile" evidence="5">
    <location>
        <begin position="13"/>
        <end position="400"/>
    </location>
</feature>
<dbReference type="OrthoDB" id="7428510at2"/>
<evidence type="ECO:0000259" key="5">
    <source>
        <dbReference type="PROSITE" id="PS50850"/>
    </source>
</evidence>
<name>A0A3A1P5B9_9SPHN</name>
<evidence type="ECO:0000256" key="2">
    <source>
        <dbReference type="ARBA" id="ARBA00022989"/>
    </source>
</evidence>
<feature type="transmembrane region" description="Helical" evidence="4">
    <location>
        <begin position="171"/>
        <end position="189"/>
    </location>
</feature>
<protein>
    <submittedName>
        <fullName evidence="6">MFS transporter</fullName>
    </submittedName>
</protein>
<dbReference type="InterPro" id="IPR036259">
    <property type="entry name" value="MFS_trans_sf"/>
</dbReference>
<keyword evidence="7" id="KW-1185">Reference proteome</keyword>
<feature type="transmembrane region" description="Helical" evidence="4">
    <location>
        <begin position="257"/>
        <end position="279"/>
    </location>
</feature>
<gene>
    <name evidence="6" type="ORF">D2V17_15450</name>
</gene>
<feature type="transmembrane region" description="Helical" evidence="4">
    <location>
        <begin position="224"/>
        <end position="245"/>
    </location>
</feature>
<keyword evidence="2 4" id="KW-1133">Transmembrane helix</keyword>
<feature type="transmembrane region" description="Helical" evidence="4">
    <location>
        <begin position="106"/>
        <end position="129"/>
    </location>
</feature>
<dbReference type="Pfam" id="PF07690">
    <property type="entry name" value="MFS_1"/>
    <property type="match status" value="1"/>
</dbReference>
<proteinExistence type="predicted"/>
<dbReference type="AlphaFoldDB" id="A0A3A1P5B9"/>
<feature type="transmembrane region" description="Helical" evidence="4">
    <location>
        <begin position="310"/>
        <end position="329"/>
    </location>
</feature>
<evidence type="ECO:0000256" key="1">
    <source>
        <dbReference type="ARBA" id="ARBA00022692"/>
    </source>
</evidence>
<dbReference type="Gene3D" id="1.20.1250.20">
    <property type="entry name" value="MFS general substrate transporter like domains"/>
    <property type="match status" value="2"/>
</dbReference>
<feature type="transmembrane region" description="Helical" evidence="4">
    <location>
        <begin position="378"/>
        <end position="396"/>
    </location>
</feature>
<organism evidence="6 7">
    <name type="scientific">Aurantiacibacter xanthus</name>
    <dbReference type="NCBI Taxonomy" id="1784712"/>
    <lineage>
        <taxon>Bacteria</taxon>
        <taxon>Pseudomonadati</taxon>
        <taxon>Pseudomonadota</taxon>
        <taxon>Alphaproteobacteria</taxon>
        <taxon>Sphingomonadales</taxon>
        <taxon>Erythrobacteraceae</taxon>
        <taxon>Aurantiacibacter</taxon>
    </lineage>
</organism>
<dbReference type="RefSeq" id="WP_119593696.1">
    <property type="nucleotide sequence ID" value="NZ_QXFM01000119.1"/>
</dbReference>
<reference evidence="6 7" key="1">
    <citation type="submission" date="2018-08" db="EMBL/GenBank/DDBJ databases">
        <title>Erythrobacter zhengii sp.nov., a bacterium isolated from deep-sea sediment.</title>
        <authorList>
            <person name="Fang C."/>
            <person name="Wu Y.-H."/>
            <person name="Sun C."/>
            <person name="Wang H."/>
            <person name="Cheng H."/>
            <person name="Meng F.-X."/>
            <person name="Wang C.-S."/>
            <person name="Xu X.-W."/>
        </authorList>
    </citation>
    <scope>NUCLEOTIDE SEQUENCE [LARGE SCALE GENOMIC DNA]</scope>
    <source>
        <strain evidence="6 7">CCTCC AB 2015396</strain>
    </source>
</reference>
<feature type="transmembrane region" description="Helical" evidence="4">
    <location>
        <begin position="286"/>
        <end position="304"/>
    </location>
</feature>
<evidence type="ECO:0000313" key="7">
    <source>
        <dbReference type="Proteomes" id="UP000265366"/>
    </source>
</evidence>
<dbReference type="SUPFAM" id="SSF103473">
    <property type="entry name" value="MFS general substrate transporter"/>
    <property type="match status" value="1"/>
</dbReference>
<accession>A0A3A1P5B9</accession>
<evidence type="ECO:0000256" key="3">
    <source>
        <dbReference type="ARBA" id="ARBA00023136"/>
    </source>
</evidence>
<feature type="transmembrane region" description="Helical" evidence="4">
    <location>
        <begin position="141"/>
        <end position="165"/>
    </location>
</feature>
<dbReference type="GO" id="GO:0022857">
    <property type="term" value="F:transmembrane transporter activity"/>
    <property type="evidence" value="ECO:0007669"/>
    <property type="project" value="InterPro"/>
</dbReference>
<evidence type="ECO:0000313" key="6">
    <source>
        <dbReference type="EMBL" id="RIV82310.1"/>
    </source>
</evidence>
<feature type="transmembrane region" description="Helical" evidence="4">
    <location>
        <begin position="12"/>
        <end position="31"/>
    </location>
</feature>
<feature type="transmembrane region" description="Helical" evidence="4">
    <location>
        <begin position="82"/>
        <end position="100"/>
    </location>
</feature>
<dbReference type="PROSITE" id="PS50850">
    <property type="entry name" value="MFS"/>
    <property type="match status" value="1"/>
</dbReference>
<dbReference type="InterPro" id="IPR011701">
    <property type="entry name" value="MFS"/>
</dbReference>
<dbReference type="Proteomes" id="UP000265366">
    <property type="component" value="Unassembled WGS sequence"/>
</dbReference>
<keyword evidence="3 4" id="KW-0472">Membrane</keyword>
<evidence type="ECO:0000256" key="4">
    <source>
        <dbReference type="SAM" id="Phobius"/>
    </source>
</evidence>
<sequence length="400" mass="42626">MTQAQQQKQANRFLLLYALAAAGGAISYTPFITLLLPVRITAMVGSGDIEWLAYATFFGALASSGGNILFGWLSDKSGVRTPWIVAGLVLSSLLLLSFSLVDDIRLLVLVMIVWQLAVNMMLAPLTAWAGDCVPDVQKGTLGGLLSLSPALGALSAAFVTLPGLAGPDGRLWLVAGLVAAFVLPALLYGRPRPFPDLMDDTGMSRDAGHDERSATSPFTVARMWLARLLIQISEAALFAYLYFWFRTVDPVMTDARVAQIFSVILVVSVPVALTAGRWADRVNRPFLPLPVAAVGAAVGLLLMALSDTLLSAMIGYVVFGVSASVFLAIHGGQTLRVLPRPSNRGRDLGLFNLTNTTPSLVMPWLTLALVPVFGFSGLFFALTICAALAALLLLTLPRPL</sequence>